<feature type="transmembrane region" description="Helical" evidence="8">
    <location>
        <begin position="368"/>
        <end position="390"/>
    </location>
</feature>
<sequence length="705" mass="79399">MTVDKTATETDSHPDMKDNTVDSIENQPEKKVKYPKSVFFIVSNEFCERFCYYGMRTILTIYLTDMLLYTPHEATIIFHVFTCLVYFFPIFGAMIADSYLGKFRTILYLSIVYALGSVVLAVSSTSAINMPHTEISMVGLVLIALGTGGIKPCVAAFGGDQFILPQQERQLTTFFSMFYFAINFGSFISTFITPLLRNAACLGETHCFPLAFGIPGALMIVSIVIFAAGKRLYRMRQPEGNMVIKVSKCIGNAIVTKSKTKKHVKKEHWLDYAEEKFGTQLVNEIKTTLRVLLLYIPLPVFWALFDQQGSAWTFLARRMNGDLGSYTILPDQMQVVNPVLILVFIPLFEYCIYPIFNKLKILRTPLQRLVVGGLLAAVAFAITAGISMAIEAEEPLRPESGTSFVHIYNNRHDCKLDIEYDGKNTIIEPLQFYKFVTNKESKFGLIKCNEEELKNPDITFKTGKIVGYTFQDKKYLEEIEDDISKDSEGLPTVRTLVHSTEQSEIIEYRLDGTLVKDSKVSDYSAAFKLDKPGDYTVSVGDVEIGKFTFSLGGVYAVLFDKENVEKSNVITVTEPNSLHVLLLIPQYVIITMGEIMFSVTGLEFAYSQAPKSMKSVVQACWLLTTAFGNIIIIIIESIEIFELQSNNFWLYSGLMVIDMVIFSLMAMRYKYIEKEGDEDSDAVKASDSEALGLDNKAYIESEKKQ</sequence>
<dbReference type="InterPro" id="IPR000109">
    <property type="entry name" value="POT_fam"/>
</dbReference>
<evidence type="ECO:0000256" key="3">
    <source>
        <dbReference type="ARBA" id="ARBA00022692"/>
    </source>
</evidence>
<dbReference type="PANTHER" id="PTHR11654">
    <property type="entry name" value="OLIGOPEPTIDE TRANSPORTER-RELATED"/>
    <property type="match status" value="1"/>
</dbReference>
<name>A0ABM1N1Z3_NICVS</name>
<dbReference type="RefSeq" id="XP_017780843.1">
    <property type="nucleotide sequence ID" value="XM_017925354.1"/>
</dbReference>
<evidence type="ECO:0000256" key="2">
    <source>
        <dbReference type="ARBA" id="ARBA00005982"/>
    </source>
</evidence>
<dbReference type="PROSITE" id="PS01022">
    <property type="entry name" value="PTR2_1"/>
    <property type="match status" value="1"/>
</dbReference>
<keyword evidence="3 8" id="KW-0812">Transmembrane</keyword>
<dbReference type="Proteomes" id="UP000695000">
    <property type="component" value="Unplaced"/>
</dbReference>
<dbReference type="SUPFAM" id="SSF103473">
    <property type="entry name" value="MFS general substrate transporter"/>
    <property type="match status" value="1"/>
</dbReference>
<feature type="region of interest" description="Disordered" evidence="7">
    <location>
        <begin position="1"/>
        <end position="22"/>
    </location>
</feature>
<dbReference type="InterPro" id="IPR036259">
    <property type="entry name" value="MFS_trans_sf"/>
</dbReference>
<evidence type="ECO:0000313" key="9">
    <source>
        <dbReference type="Proteomes" id="UP000695000"/>
    </source>
</evidence>
<evidence type="ECO:0000256" key="6">
    <source>
        <dbReference type="ARBA" id="ARBA00023136"/>
    </source>
</evidence>
<comment type="similarity">
    <text evidence="2">Belongs to the major facilitator superfamily. Proton-dependent oligopeptide transporter (POT/PTR) (TC 2.A.17) family.</text>
</comment>
<feature type="transmembrane region" description="Helical" evidence="8">
    <location>
        <begin position="648"/>
        <end position="667"/>
    </location>
</feature>
<dbReference type="Gene3D" id="1.20.1250.20">
    <property type="entry name" value="MFS general substrate transporter like domains"/>
    <property type="match status" value="2"/>
</dbReference>
<keyword evidence="6 8" id="KW-0472">Membrane</keyword>
<feature type="transmembrane region" description="Helical" evidence="8">
    <location>
        <begin position="135"/>
        <end position="159"/>
    </location>
</feature>
<keyword evidence="9" id="KW-1185">Reference proteome</keyword>
<keyword evidence="4" id="KW-0813">Transport</keyword>
<reference evidence="10" key="1">
    <citation type="submission" date="2025-08" db="UniProtKB">
        <authorList>
            <consortium name="RefSeq"/>
        </authorList>
    </citation>
    <scope>IDENTIFICATION</scope>
    <source>
        <tissue evidence="10">Whole Larva</tissue>
    </source>
</reference>
<feature type="transmembrane region" description="Helical" evidence="8">
    <location>
        <begin position="580"/>
        <end position="604"/>
    </location>
</feature>
<keyword evidence="5 8" id="KW-1133">Transmembrane helix</keyword>
<evidence type="ECO:0000256" key="7">
    <source>
        <dbReference type="SAM" id="MobiDB-lite"/>
    </source>
</evidence>
<feature type="transmembrane region" description="Helical" evidence="8">
    <location>
        <begin position="616"/>
        <end position="636"/>
    </location>
</feature>
<protein>
    <submittedName>
        <fullName evidence="10">Peptide transporter family 1-like isoform X1</fullName>
    </submittedName>
</protein>
<feature type="transmembrane region" description="Helical" evidence="8">
    <location>
        <begin position="208"/>
        <end position="228"/>
    </location>
</feature>
<gene>
    <name evidence="10" type="primary">LOC108565755</name>
</gene>
<evidence type="ECO:0000256" key="1">
    <source>
        <dbReference type="ARBA" id="ARBA00004141"/>
    </source>
</evidence>
<organism evidence="9 10">
    <name type="scientific">Nicrophorus vespilloides</name>
    <name type="common">Boreal carrion beetle</name>
    <dbReference type="NCBI Taxonomy" id="110193"/>
    <lineage>
        <taxon>Eukaryota</taxon>
        <taxon>Metazoa</taxon>
        <taxon>Ecdysozoa</taxon>
        <taxon>Arthropoda</taxon>
        <taxon>Hexapoda</taxon>
        <taxon>Insecta</taxon>
        <taxon>Pterygota</taxon>
        <taxon>Neoptera</taxon>
        <taxon>Endopterygota</taxon>
        <taxon>Coleoptera</taxon>
        <taxon>Polyphaga</taxon>
        <taxon>Staphyliniformia</taxon>
        <taxon>Silphidae</taxon>
        <taxon>Nicrophorinae</taxon>
        <taxon>Nicrophorus</taxon>
    </lineage>
</organism>
<feature type="transmembrane region" description="Helical" evidence="8">
    <location>
        <begin position="292"/>
        <end position="315"/>
    </location>
</feature>
<dbReference type="CDD" id="cd17347">
    <property type="entry name" value="MFS_SLC15A1_2_like"/>
    <property type="match status" value="1"/>
</dbReference>
<proteinExistence type="inferred from homology"/>
<evidence type="ECO:0000256" key="5">
    <source>
        <dbReference type="ARBA" id="ARBA00022989"/>
    </source>
</evidence>
<evidence type="ECO:0000256" key="4">
    <source>
        <dbReference type="ARBA" id="ARBA00022856"/>
    </source>
</evidence>
<keyword evidence="4" id="KW-0653">Protein transport</keyword>
<evidence type="ECO:0000313" key="10">
    <source>
        <dbReference type="RefSeq" id="XP_017780843.1"/>
    </source>
</evidence>
<feature type="transmembrane region" description="Helical" evidence="8">
    <location>
        <begin position="107"/>
        <end position="129"/>
    </location>
</feature>
<comment type="subcellular location">
    <subcellularLocation>
        <location evidence="1">Membrane</location>
        <topology evidence="1">Multi-pass membrane protein</topology>
    </subcellularLocation>
</comment>
<keyword evidence="4" id="KW-0571">Peptide transport</keyword>
<feature type="transmembrane region" description="Helical" evidence="8">
    <location>
        <begin position="171"/>
        <end position="196"/>
    </location>
</feature>
<dbReference type="Pfam" id="PF00854">
    <property type="entry name" value="PTR2"/>
    <property type="match status" value="2"/>
</dbReference>
<dbReference type="GeneID" id="108565755"/>
<evidence type="ECO:0000256" key="8">
    <source>
        <dbReference type="SAM" id="Phobius"/>
    </source>
</evidence>
<feature type="transmembrane region" description="Helical" evidence="8">
    <location>
        <begin position="76"/>
        <end position="95"/>
    </location>
</feature>
<feature type="transmembrane region" description="Helical" evidence="8">
    <location>
        <begin position="335"/>
        <end position="356"/>
    </location>
</feature>
<dbReference type="InterPro" id="IPR018456">
    <property type="entry name" value="PTR2_symporter_CS"/>
</dbReference>
<accession>A0ABM1N1Z3</accession>
<feature type="compositionally biased region" description="Basic and acidic residues" evidence="7">
    <location>
        <begin position="1"/>
        <end position="20"/>
    </location>
</feature>